<name>A0A9D2WRJ5_9FIRM</name>
<dbReference type="OrthoDB" id="1809211at2"/>
<evidence type="ECO:0000313" key="3">
    <source>
        <dbReference type="Proteomes" id="UP000798488"/>
    </source>
</evidence>
<dbReference type="Pfam" id="PF10925">
    <property type="entry name" value="DUF2680"/>
    <property type="match status" value="1"/>
</dbReference>
<dbReference type="RefSeq" id="WP_161821787.1">
    <property type="nucleotide sequence ID" value="NZ_LSRS01000003.1"/>
</dbReference>
<evidence type="ECO:0000256" key="1">
    <source>
        <dbReference type="SAM" id="SignalP"/>
    </source>
</evidence>
<proteinExistence type="predicted"/>
<comment type="caution">
    <text evidence="2">The sequence shown here is derived from an EMBL/GenBank/DDBJ whole genome shotgun (WGS) entry which is preliminary data.</text>
</comment>
<dbReference type="EMBL" id="LSRS01000003">
    <property type="protein sequence ID" value="KAF1085297.1"/>
    <property type="molecule type" value="Genomic_DNA"/>
</dbReference>
<evidence type="ECO:0000313" key="2">
    <source>
        <dbReference type="EMBL" id="KAF1085297.1"/>
    </source>
</evidence>
<dbReference type="Proteomes" id="UP000798488">
    <property type="component" value="Unassembled WGS sequence"/>
</dbReference>
<evidence type="ECO:0008006" key="4">
    <source>
        <dbReference type="Google" id="ProtNLM"/>
    </source>
</evidence>
<feature type="signal peptide" evidence="1">
    <location>
        <begin position="1"/>
        <end position="25"/>
    </location>
</feature>
<keyword evidence="3" id="KW-1185">Reference proteome</keyword>
<gene>
    <name evidence="2" type="ORF">SPSYN_01433</name>
</gene>
<feature type="chain" id="PRO_5039401907" description="DUF2680 domain-containing protein" evidence="1">
    <location>
        <begin position="26"/>
        <end position="159"/>
    </location>
</feature>
<dbReference type="InterPro" id="IPR024485">
    <property type="entry name" value="DUF2680"/>
</dbReference>
<accession>A0A9D2WRJ5</accession>
<keyword evidence="1" id="KW-0732">Signal</keyword>
<sequence>MKNLQKLLVMAIVVALIGAAGAAYAAVAKTPAEITAELTGKTVSELYQERSEGKTYGAIANEDAKLDEFQAQMLEQKKIVLEQRVCEGSLTQEQADNIYNTIQSRQENCAGDGTGIRGRCGLGKGNGLGMGNGNYDGNVSYREIKNGAGNGLGNGFCKH</sequence>
<organism evidence="2 3">
    <name type="scientific">Sporotomaculum syntrophicum</name>
    <dbReference type="NCBI Taxonomy" id="182264"/>
    <lineage>
        <taxon>Bacteria</taxon>
        <taxon>Bacillati</taxon>
        <taxon>Bacillota</taxon>
        <taxon>Clostridia</taxon>
        <taxon>Eubacteriales</taxon>
        <taxon>Desulfallaceae</taxon>
        <taxon>Sporotomaculum</taxon>
    </lineage>
</organism>
<reference evidence="2" key="1">
    <citation type="submission" date="2016-02" db="EMBL/GenBank/DDBJ databases">
        <title>Draft Genome Sequence of Sporotomaculum syntrophicum Strain FB, a Syntrophic Benzoate Degrader.</title>
        <authorList>
            <person name="Nobu M.K."/>
            <person name="Narihiro T."/>
            <person name="Qiu Y.-L."/>
            <person name="Ohashi A."/>
            <person name="Liu W.-T."/>
            <person name="Yuji S."/>
        </authorList>
    </citation>
    <scope>NUCLEOTIDE SEQUENCE</scope>
    <source>
        <strain evidence="2">FB</strain>
    </source>
</reference>
<protein>
    <recommendedName>
        <fullName evidence="4">DUF2680 domain-containing protein</fullName>
    </recommendedName>
</protein>
<dbReference type="AlphaFoldDB" id="A0A9D2WRJ5"/>